<evidence type="ECO:0000259" key="7">
    <source>
        <dbReference type="Pfam" id="PF00753"/>
    </source>
</evidence>
<gene>
    <name evidence="10" type="ORF">FYJ75_07350</name>
</gene>
<dbReference type="AlphaFoldDB" id="A0A6L5YRD9"/>
<evidence type="ECO:0000256" key="3">
    <source>
        <dbReference type="ARBA" id="ARBA00022692"/>
    </source>
</evidence>
<dbReference type="InterPro" id="IPR004797">
    <property type="entry name" value="Competence_ComEC/Rec2"/>
</dbReference>
<dbReference type="Pfam" id="PF13567">
    <property type="entry name" value="DUF4131"/>
    <property type="match status" value="1"/>
</dbReference>
<keyword evidence="5 6" id="KW-0472">Membrane</keyword>
<dbReference type="InterPro" id="IPR036866">
    <property type="entry name" value="RibonucZ/Hydroxyglut_hydro"/>
</dbReference>
<feature type="transmembrane region" description="Helical" evidence="6">
    <location>
        <begin position="52"/>
        <end position="69"/>
    </location>
</feature>
<keyword evidence="3 6" id="KW-0812">Transmembrane</keyword>
<dbReference type="EMBL" id="VUNI01000010">
    <property type="protein sequence ID" value="MST74848.1"/>
    <property type="molecule type" value="Genomic_DNA"/>
</dbReference>
<dbReference type="InterPro" id="IPR035681">
    <property type="entry name" value="ComA-like_MBL"/>
</dbReference>
<dbReference type="InterPro" id="IPR025405">
    <property type="entry name" value="DUF4131"/>
</dbReference>
<feature type="transmembrane region" description="Helical" evidence="6">
    <location>
        <begin position="402"/>
        <end position="427"/>
    </location>
</feature>
<dbReference type="NCBIfam" id="TIGR00361">
    <property type="entry name" value="ComEC_Rec2"/>
    <property type="match status" value="1"/>
</dbReference>
<feature type="transmembrane region" description="Helical" evidence="6">
    <location>
        <begin position="296"/>
        <end position="328"/>
    </location>
</feature>
<feature type="domain" description="DUF4131" evidence="9">
    <location>
        <begin position="28"/>
        <end position="179"/>
    </location>
</feature>
<evidence type="ECO:0000259" key="8">
    <source>
        <dbReference type="Pfam" id="PF03772"/>
    </source>
</evidence>
<feature type="transmembrane region" description="Helical" evidence="6">
    <location>
        <begin position="21"/>
        <end position="40"/>
    </location>
</feature>
<comment type="caution">
    <text evidence="10">The sequence shown here is derived from an EMBL/GenBank/DDBJ whole genome shotgun (WGS) entry which is preliminary data.</text>
</comment>
<keyword evidence="11" id="KW-1185">Reference proteome</keyword>
<feature type="transmembrane region" description="Helical" evidence="6">
    <location>
        <begin position="268"/>
        <end position="284"/>
    </location>
</feature>
<dbReference type="CDD" id="cd07731">
    <property type="entry name" value="ComA-like_MBL-fold"/>
    <property type="match status" value="1"/>
</dbReference>
<feature type="transmembrane region" description="Helical" evidence="6">
    <location>
        <begin position="375"/>
        <end position="396"/>
    </location>
</feature>
<name>A0A6L5YRD9_9FIRM</name>
<evidence type="ECO:0000256" key="1">
    <source>
        <dbReference type="ARBA" id="ARBA00004651"/>
    </source>
</evidence>
<dbReference type="Pfam" id="PF00753">
    <property type="entry name" value="Lactamase_B"/>
    <property type="match status" value="1"/>
</dbReference>
<dbReference type="Proteomes" id="UP000474024">
    <property type="component" value="Unassembled WGS sequence"/>
</dbReference>
<dbReference type="NCBIfam" id="TIGR00360">
    <property type="entry name" value="ComEC_N-term"/>
    <property type="match status" value="1"/>
</dbReference>
<dbReference type="InterPro" id="IPR052159">
    <property type="entry name" value="Competence_DNA_uptake"/>
</dbReference>
<dbReference type="InterPro" id="IPR001279">
    <property type="entry name" value="Metallo-B-lactamas"/>
</dbReference>
<feature type="domain" description="Metallo-beta-lactamase" evidence="7">
    <location>
        <begin position="533"/>
        <end position="615"/>
    </location>
</feature>
<comment type="subcellular location">
    <subcellularLocation>
        <location evidence="1">Cell membrane</location>
        <topology evidence="1">Multi-pass membrane protein</topology>
    </subcellularLocation>
</comment>
<dbReference type="PANTHER" id="PTHR30619:SF7">
    <property type="entry name" value="BETA-LACTAMASE DOMAIN PROTEIN"/>
    <property type="match status" value="1"/>
</dbReference>
<sequence>MKRRPLLCMASVYLLGNLWGMGKRMEAVVLMLAACVYFIGTHTEWRRWKGRLFLIGIAVFLFLMAAEHAENEIEYKDQYLSQMTEQMPVTVRGTLYKKEYKNKQYLYYLTDCYAVISKGTISTNDVIAYLQTDDYSIGQILIIHAKVKMFDEARNEGNFDPASFYASQKIDYALKSCRIDQVYGKADRYREGLYQLQKRMERIFKEYLSKREAGTISGMILGDKSEMDQEVRQLYQNGGISHILAISGLHVSMIGLTVYRFLRKRGRTYLTAGVISVFLLWSYAQMTGNGISVKRAVGMLAICLFAAVVGRSYDLLTAMGILAVILVWENPFLFEYSGFIFSFGAVMGIGIVGHSIAKAEETGKRTWKQKLKENLFTSLGIQLMTVPIVACNYYEVPVYAMLLNFFVLPLLTYMILFGILGGTCGILLESLKIPVYRSLLVRVLFLPCSLILKLYEGLCGLTAKLPNAQYICGAPDKWKLFLYYAVLFGTILLWNRRKRKRKNQIVFSGGLVVLLFVLILSGPRKEWKLAVLDVGQGDAIFLRTGDETGCFFDGGSTSVKEVGKYRILPFLKYNGEKKISYWFVSHGDEDHISGLLEVLESGYPVDYLVISEEMPKDEAYDKLCIAAQNNRTEILLLGAGDTIQIGNACLQNIFPTKEYAKGCNNDRNILSQVLYYEEGDFRALFAGDLPATGEKVLAEQAELTHVQFLKAVHHGSKTSNSGLLLEQIRPEITAVSCARDNSYGHPAKETIQRLKEVKSSVFYTMKSGQLTIRREDKEFLCEGFVEEKMSATSEW</sequence>
<evidence type="ECO:0000256" key="4">
    <source>
        <dbReference type="ARBA" id="ARBA00022989"/>
    </source>
</evidence>
<feature type="transmembrane region" description="Helical" evidence="6">
    <location>
        <begin position="334"/>
        <end position="354"/>
    </location>
</feature>
<dbReference type="GO" id="GO:0030420">
    <property type="term" value="P:establishment of competence for transformation"/>
    <property type="evidence" value="ECO:0007669"/>
    <property type="project" value="InterPro"/>
</dbReference>
<keyword evidence="4 6" id="KW-1133">Transmembrane helix</keyword>
<dbReference type="InterPro" id="IPR004477">
    <property type="entry name" value="ComEC_N"/>
</dbReference>
<evidence type="ECO:0000313" key="10">
    <source>
        <dbReference type="EMBL" id="MST74848.1"/>
    </source>
</evidence>
<evidence type="ECO:0000313" key="11">
    <source>
        <dbReference type="Proteomes" id="UP000474024"/>
    </source>
</evidence>
<organism evidence="10 11">
    <name type="scientific">Roseburia porci</name>
    <dbReference type="NCBI Taxonomy" id="2605790"/>
    <lineage>
        <taxon>Bacteria</taxon>
        <taxon>Bacillati</taxon>
        <taxon>Bacillota</taxon>
        <taxon>Clostridia</taxon>
        <taxon>Lachnospirales</taxon>
        <taxon>Lachnospiraceae</taxon>
        <taxon>Roseburia</taxon>
    </lineage>
</organism>
<evidence type="ECO:0000256" key="5">
    <source>
        <dbReference type="ARBA" id="ARBA00023136"/>
    </source>
</evidence>
<evidence type="ECO:0000259" key="9">
    <source>
        <dbReference type="Pfam" id="PF13567"/>
    </source>
</evidence>
<feature type="transmembrane region" description="Helical" evidence="6">
    <location>
        <begin position="506"/>
        <end position="523"/>
    </location>
</feature>
<proteinExistence type="predicted"/>
<feature type="transmembrane region" description="Helical" evidence="6">
    <location>
        <begin position="242"/>
        <end position="262"/>
    </location>
</feature>
<dbReference type="RefSeq" id="WP_154429814.1">
    <property type="nucleotide sequence ID" value="NZ_VUNI01000010.1"/>
</dbReference>
<dbReference type="PANTHER" id="PTHR30619">
    <property type="entry name" value="DNA INTERNALIZATION/COMPETENCE PROTEIN COMEC/REC2"/>
    <property type="match status" value="1"/>
</dbReference>
<reference evidence="10 11" key="1">
    <citation type="submission" date="2019-08" db="EMBL/GenBank/DDBJ databases">
        <title>In-depth cultivation of the pig gut microbiome towards novel bacterial diversity and tailored functional studies.</title>
        <authorList>
            <person name="Wylensek D."/>
            <person name="Hitch T.C.A."/>
            <person name="Clavel T."/>
        </authorList>
    </citation>
    <scope>NUCLEOTIDE SEQUENCE [LARGE SCALE GENOMIC DNA]</scope>
    <source>
        <strain evidence="10 11">MUC/MUC-530-WT-4D</strain>
    </source>
</reference>
<feature type="domain" description="ComEC/Rec2-related protein" evidence="8">
    <location>
        <begin position="219"/>
        <end position="496"/>
    </location>
</feature>
<evidence type="ECO:0000256" key="6">
    <source>
        <dbReference type="SAM" id="Phobius"/>
    </source>
</evidence>
<keyword evidence="2" id="KW-1003">Cell membrane</keyword>
<dbReference type="Gene3D" id="3.60.15.10">
    <property type="entry name" value="Ribonuclease Z/Hydroxyacylglutathione hydrolase-like"/>
    <property type="match status" value="1"/>
</dbReference>
<dbReference type="SUPFAM" id="SSF56281">
    <property type="entry name" value="Metallo-hydrolase/oxidoreductase"/>
    <property type="match status" value="1"/>
</dbReference>
<accession>A0A6L5YRD9</accession>
<dbReference type="Pfam" id="PF03772">
    <property type="entry name" value="Competence"/>
    <property type="match status" value="1"/>
</dbReference>
<protein>
    <submittedName>
        <fullName evidence="10">DNA internalization-related competence protein ComEC/Rec2</fullName>
    </submittedName>
</protein>
<dbReference type="GO" id="GO:0005886">
    <property type="term" value="C:plasma membrane"/>
    <property type="evidence" value="ECO:0007669"/>
    <property type="project" value="UniProtKB-SubCell"/>
</dbReference>
<evidence type="ECO:0000256" key="2">
    <source>
        <dbReference type="ARBA" id="ARBA00022475"/>
    </source>
</evidence>